<dbReference type="InterPro" id="IPR029058">
    <property type="entry name" value="AB_hydrolase_fold"/>
</dbReference>
<dbReference type="PANTHER" id="PTHR37946:SF1">
    <property type="entry name" value="SLL1969 PROTEIN"/>
    <property type="match status" value="1"/>
</dbReference>
<accession>A0A6J4KWA8</accession>
<reference evidence="2" key="1">
    <citation type="submission" date="2020-02" db="EMBL/GenBank/DDBJ databases">
        <authorList>
            <person name="Meier V. D."/>
        </authorList>
    </citation>
    <scope>NUCLEOTIDE SEQUENCE</scope>
    <source>
        <strain evidence="2">AVDCRST_MAG07</strain>
    </source>
</reference>
<evidence type="ECO:0000313" key="2">
    <source>
        <dbReference type="EMBL" id="CAA9317268.1"/>
    </source>
</evidence>
<feature type="compositionally biased region" description="Low complexity" evidence="1">
    <location>
        <begin position="291"/>
        <end position="305"/>
    </location>
</feature>
<dbReference type="SUPFAM" id="SSF53474">
    <property type="entry name" value="alpha/beta-Hydrolases"/>
    <property type="match status" value="1"/>
</dbReference>
<dbReference type="EMBL" id="CADCUB010000051">
    <property type="protein sequence ID" value="CAA9317268.1"/>
    <property type="molecule type" value="Genomic_DNA"/>
</dbReference>
<name>A0A6J4KWA8_9ACTN</name>
<gene>
    <name evidence="2" type="ORF">AVDCRST_MAG07-963</name>
</gene>
<proteinExistence type="predicted"/>
<feature type="region of interest" description="Disordered" evidence="1">
    <location>
        <begin position="286"/>
        <end position="318"/>
    </location>
</feature>
<dbReference type="AlphaFoldDB" id="A0A6J4KWA8"/>
<dbReference type="Pfam" id="PF02089">
    <property type="entry name" value="Palm_thioest"/>
    <property type="match status" value="1"/>
</dbReference>
<organism evidence="2">
    <name type="scientific">uncultured Frankineae bacterium</name>
    <dbReference type="NCBI Taxonomy" id="437475"/>
    <lineage>
        <taxon>Bacteria</taxon>
        <taxon>Bacillati</taxon>
        <taxon>Actinomycetota</taxon>
        <taxon>Actinomycetes</taxon>
        <taxon>Frankiales</taxon>
        <taxon>environmental samples</taxon>
    </lineage>
</organism>
<sequence length="318" mass="33476">MTELRPALSRLGRTARGGVRALCSPAGLRGAGTEALWSLAHLALYPMGVLAERDARTDEGGRLTVDDLPPLQRGLLLGDVTAAGTPIVLVHGLVDNRSVFTVLRRALRRRGFGRVLTLNYSPFTSDVAAAAAQLAALVEKTCEATGHERVHVVGHSLGGVVARYYVQVMGGDQRVHTLCTLGSPHSGTWAAHLLPSRLVRQLRPGSELLAALAAPAPGCRTRFVAFWSDLDQLIVPKQSARVDHPDLRARNVLLRGVGHMSLPIDGRVVHSIATLLAHLDEDGSTRTAGVSSLGGSAPSTAGAASPDRPSLTRSAPSA</sequence>
<protein>
    <submittedName>
        <fullName evidence="2">Putative secreted lipase</fullName>
    </submittedName>
</protein>
<dbReference type="Gene3D" id="3.40.50.1820">
    <property type="entry name" value="alpha/beta hydrolase"/>
    <property type="match status" value="1"/>
</dbReference>
<dbReference type="PANTHER" id="PTHR37946">
    <property type="entry name" value="SLL1969 PROTEIN"/>
    <property type="match status" value="1"/>
</dbReference>
<evidence type="ECO:0000256" key="1">
    <source>
        <dbReference type="SAM" id="MobiDB-lite"/>
    </source>
</evidence>